<accession>A0ABS3RU21</accession>
<keyword evidence="4" id="KW-1185">Reference proteome</keyword>
<feature type="transmembrane region" description="Helical" evidence="2">
    <location>
        <begin position="34"/>
        <end position="55"/>
    </location>
</feature>
<dbReference type="InterPro" id="IPR001646">
    <property type="entry name" value="5peptide_repeat"/>
</dbReference>
<dbReference type="PANTHER" id="PTHR47485">
    <property type="entry name" value="THYLAKOID LUMENAL 17.4 KDA PROTEIN, CHLOROPLASTIC"/>
    <property type="match status" value="1"/>
</dbReference>
<keyword evidence="1" id="KW-0677">Repeat</keyword>
<protein>
    <submittedName>
        <fullName evidence="3">Pentapeptide repeat-containing protein</fullName>
    </submittedName>
</protein>
<dbReference type="PANTHER" id="PTHR47485:SF1">
    <property type="entry name" value="THYLAKOID LUMENAL 17.4 KDA PROTEIN, CHLOROPLASTIC"/>
    <property type="match status" value="1"/>
</dbReference>
<organism evidence="3 4">
    <name type="scientific">Actinomadura violacea</name>
    <dbReference type="NCBI Taxonomy" id="2819934"/>
    <lineage>
        <taxon>Bacteria</taxon>
        <taxon>Bacillati</taxon>
        <taxon>Actinomycetota</taxon>
        <taxon>Actinomycetes</taxon>
        <taxon>Streptosporangiales</taxon>
        <taxon>Thermomonosporaceae</taxon>
        <taxon>Actinomadura</taxon>
    </lineage>
</organism>
<name>A0ABS3RU21_9ACTN</name>
<dbReference type="Gene3D" id="2.160.20.80">
    <property type="entry name" value="E3 ubiquitin-protein ligase SopA"/>
    <property type="match status" value="1"/>
</dbReference>
<sequence length="318" mass="33969">MSRPTAAEISELSTKDRLDLLEQRRQAKHQAMNTFVITLGVLFTIAGLTTTYLTLRATQEGQITDRYTKAVEQLGSKDRDVRIGGLYALERIAADSSRDYSTIMDVLAAYVREHDPMTRTKSPTEPDTDVQTALSILIRHPRSRQATPLDLHGIRVRGAKLGAGDLASANLKESDLANVDLSHARLNGADLSDAHFAGGTSLGGADLSDATLENTDLTQADLEFAKLRGANLAGATLNGAPHTDFTGAYLRDAHLGGADLGHANLSDAALMDADLNRADLTGVNLNGADLSGADLRNVKGMDTATIRRIAHVDSKTTL</sequence>
<proteinExistence type="predicted"/>
<evidence type="ECO:0000256" key="1">
    <source>
        <dbReference type="ARBA" id="ARBA00022737"/>
    </source>
</evidence>
<keyword evidence="2" id="KW-0472">Membrane</keyword>
<dbReference type="Proteomes" id="UP000680206">
    <property type="component" value="Unassembled WGS sequence"/>
</dbReference>
<keyword evidence="2" id="KW-1133">Transmembrane helix</keyword>
<reference evidence="3 4" key="1">
    <citation type="submission" date="2021-03" db="EMBL/GenBank/DDBJ databases">
        <title>Actinomadura violae sp. nov., isolated from lichen in Thailand.</title>
        <authorList>
            <person name="Kanchanasin P."/>
            <person name="Saeng-In P."/>
            <person name="Phongsopitanun W."/>
            <person name="Yuki M."/>
            <person name="Kudo T."/>
            <person name="Ohkuma M."/>
            <person name="Tanasupawat S."/>
        </authorList>
    </citation>
    <scope>NUCLEOTIDE SEQUENCE [LARGE SCALE GENOMIC DNA]</scope>
    <source>
        <strain evidence="3 4">LCR2-06</strain>
    </source>
</reference>
<evidence type="ECO:0000313" key="4">
    <source>
        <dbReference type="Proteomes" id="UP000680206"/>
    </source>
</evidence>
<keyword evidence="2" id="KW-0812">Transmembrane</keyword>
<comment type="caution">
    <text evidence="3">The sequence shown here is derived from an EMBL/GenBank/DDBJ whole genome shotgun (WGS) entry which is preliminary data.</text>
</comment>
<evidence type="ECO:0000313" key="3">
    <source>
        <dbReference type="EMBL" id="MBO2459803.1"/>
    </source>
</evidence>
<dbReference type="RefSeq" id="WP_208242803.1">
    <property type="nucleotide sequence ID" value="NZ_JAGEPF010000012.1"/>
</dbReference>
<dbReference type="SUPFAM" id="SSF141571">
    <property type="entry name" value="Pentapeptide repeat-like"/>
    <property type="match status" value="1"/>
</dbReference>
<dbReference type="Pfam" id="PF00805">
    <property type="entry name" value="Pentapeptide"/>
    <property type="match status" value="3"/>
</dbReference>
<evidence type="ECO:0000256" key="2">
    <source>
        <dbReference type="SAM" id="Phobius"/>
    </source>
</evidence>
<gene>
    <name evidence="3" type="ORF">J4709_19675</name>
</gene>
<dbReference type="EMBL" id="JAGEPF010000012">
    <property type="protein sequence ID" value="MBO2459803.1"/>
    <property type="molecule type" value="Genomic_DNA"/>
</dbReference>